<evidence type="ECO:0000256" key="1">
    <source>
        <dbReference type="ARBA" id="ARBA00022737"/>
    </source>
</evidence>
<evidence type="ECO:0000313" key="5">
    <source>
        <dbReference type="Proteomes" id="UP001140511"/>
    </source>
</evidence>
<dbReference type="Gene3D" id="3.40.50.1580">
    <property type="entry name" value="Nucleoside phosphorylase domain"/>
    <property type="match status" value="1"/>
</dbReference>
<accession>A0A9W9ECP2</accession>
<dbReference type="InterPro" id="IPR035994">
    <property type="entry name" value="Nucleoside_phosphorylase_sf"/>
</dbReference>
<sequence>MSNPSDYTVGWISAITTEYVAARAVLDEIHEGPEAVSTNDSNNYTLGRIGKHNVVIAVLPDGEYGICSAARVAADLSHSFPYVRFGLLVGIGGGAPSRKHDIRLGDVVVSSPGSSDGVSHSGVFQYDFGKTIQGQSFQTTGFLNQPPSLLRAAVTGVKARYEEEGHRIKANISAILDKNPRLQKKYQQPDPSSDRLYHSYIYHSTNEERNCAMSCGNTLSSLILRPERGEYEDDPMIHYGLVASANQLMEDAVLRDKLATEKDVKCFETEAAGLMNHFPCLVIRGICDYSDSHKNEEWRGYAAMVAAMYTKDLLHQIVPNRVEAEKKIGDLLSDYQDIAREHRDVAKEHRDIVMEDIQTQEEKRRRQEEESCHQLFRLIRHDRDATYEWYKDRVEKRVENTCLWFLQHEHFQTWLNQDSGPLLVSADPGCGKSVLAKYLVDEVLPRPETTICYFFFKDQDQHTVRQALCALLHQLFSQKSYLIKYAIKEYHKDGPGLINSTKTLWRILQNAAEDPQAGSVIIVLDALDECIESEFRDLIHHVEKQFHSDQCGKLKYLLTCRPYEGEEESEAISHEIDHVIQHRINQLSATKGLSADITEYLKTRLQETHHRTYLWVYLIFNYLEEEDFKMTLKGVESTLITLPGSVNEAYERILSKSKKDPMVRKVLTIVFGACRPLLLDELNEAVNFDVSTRTIDRETDEDFKSRLRSWSNCPHLESFPT</sequence>
<evidence type="ECO:0000259" key="2">
    <source>
        <dbReference type="Pfam" id="PF23239"/>
    </source>
</evidence>
<dbReference type="Proteomes" id="UP001140511">
    <property type="component" value="Unassembled WGS sequence"/>
</dbReference>
<evidence type="ECO:0000313" key="4">
    <source>
        <dbReference type="EMBL" id="KAJ4864231.1"/>
    </source>
</evidence>
<protein>
    <recommendedName>
        <fullName evidence="6">Nucleoside phosphorylase domain-containing protein</fullName>
    </recommendedName>
</protein>
<dbReference type="Gene3D" id="3.40.50.300">
    <property type="entry name" value="P-loop containing nucleotide triphosphate hydrolases"/>
    <property type="match status" value="1"/>
</dbReference>
<keyword evidence="1" id="KW-0677">Repeat</keyword>
<dbReference type="GO" id="GO:0009116">
    <property type="term" value="P:nucleoside metabolic process"/>
    <property type="evidence" value="ECO:0007669"/>
    <property type="project" value="InterPro"/>
</dbReference>
<keyword evidence="5" id="KW-1185">Reference proteome</keyword>
<dbReference type="AlphaFoldDB" id="A0A9W9ECP2"/>
<dbReference type="PANTHER" id="PTHR46082:SF11">
    <property type="entry name" value="AAA+ ATPASE DOMAIN-CONTAINING PROTEIN-RELATED"/>
    <property type="match status" value="1"/>
</dbReference>
<feature type="domain" description="DUF7069" evidence="2">
    <location>
        <begin position="572"/>
        <end position="639"/>
    </location>
</feature>
<dbReference type="Pfam" id="PF24883">
    <property type="entry name" value="NPHP3_N"/>
    <property type="match status" value="1"/>
</dbReference>
<evidence type="ECO:0000259" key="3">
    <source>
        <dbReference type="Pfam" id="PF24883"/>
    </source>
</evidence>
<reference evidence="4" key="1">
    <citation type="submission" date="2022-09" db="EMBL/GenBank/DDBJ databases">
        <title>Chromosome-level assembly of Trichoderma breve T069, a fungus used in development of biopesticide product.</title>
        <authorList>
            <person name="Lin R."/>
            <person name="Liu T."/>
        </authorList>
    </citation>
    <scope>NUCLEOTIDE SEQUENCE</scope>
    <source>
        <strain evidence="4">T069</strain>
    </source>
</reference>
<dbReference type="GO" id="GO:0003824">
    <property type="term" value="F:catalytic activity"/>
    <property type="evidence" value="ECO:0007669"/>
    <property type="project" value="InterPro"/>
</dbReference>
<dbReference type="InterPro" id="IPR053137">
    <property type="entry name" value="NLR-like"/>
</dbReference>
<dbReference type="EMBL" id="JAOPEN010000001">
    <property type="protein sequence ID" value="KAJ4864231.1"/>
    <property type="molecule type" value="Genomic_DNA"/>
</dbReference>
<dbReference type="InterPro" id="IPR056884">
    <property type="entry name" value="NPHP3-like_N"/>
</dbReference>
<feature type="domain" description="Nephrocystin 3-like N-terminal" evidence="3">
    <location>
        <begin position="400"/>
        <end position="561"/>
    </location>
</feature>
<proteinExistence type="predicted"/>
<dbReference type="InterPro" id="IPR055497">
    <property type="entry name" value="DUF7069"/>
</dbReference>
<dbReference type="InterPro" id="IPR027417">
    <property type="entry name" value="P-loop_NTPase"/>
</dbReference>
<comment type="caution">
    <text evidence="4">The sequence shown here is derived from an EMBL/GenBank/DDBJ whole genome shotgun (WGS) entry which is preliminary data.</text>
</comment>
<dbReference type="Pfam" id="PF23239">
    <property type="entry name" value="DUF7069"/>
    <property type="match status" value="1"/>
</dbReference>
<dbReference type="SUPFAM" id="SSF53167">
    <property type="entry name" value="Purine and uridine phosphorylases"/>
    <property type="match status" value="1"/>
</dbReference>
<dbReference type="RefSeq" id="XP_056033287.1">
    <property type="nucleotide sequence ID" value="XM_056167971.1"/>
</dbReference>
<gene>
    <name evidence="4" type="ORF">T069G_00761</name>
</gene>
<dbReference type="GeneID" id="80862659"/>
<name>A0A9W9ECP2_9HYPO</name>
<evidence type="ECO:0008006" key="6">
    <source>
        <dbReference type="Google" id="ProtNLM"/>
    </source>
</evidence>
<dbReference type="SUPFAM" id="SSF52540">
    <property type="entry name" value="P-loop containing nucleoside triphosphate hydrolases"/>
    <property type="match status" value="1"/>
</dbReference>
<dbReference type="PANTHER" id="PTHR46082">
    <property type="entry name" value="ATP/GTP-BINDING PROTEIN-RELATED"/>
    <property type="match status" value="1"/>
</dbReference>
<organism evidence="4 5">
    <name type="scientific">Trichoderma breve</name>
    <dbReference type="NCBI Taxonomy" id="2034170"/>
    <lineage>
        <taxon>Eukaryota</taxon>
        <taxon>Fungi</taxon>
        <taxon>Dikarya</taxon>
        <taxon>Ascomycota</taxon>
        <taxon>Pezizomycotina</taxon>
        <taxon>Sordariomycetes</taxon>
        <taxon>Hypocreomycetidae</taxon>
        <taxon>Hypocreales</taxon>
        <taxon>Hypocreaceae</taxon>
        <taxon>Trichoderma</taxon>
    </lineage>
</organism>